<dbReference type="OrthoDB" id="2224430at2759"/>
<organism evidence="2 3">
    <name type="scientific">Phytophthora megakarya</name>
    <dbReference type="NCBI Taxonomy" id="4795"/>
    <lineage>
        <taxon>Eukaryota</taxon>
        <taxon>Sar</taxon>
        <taxon>Stramenopiles</taxon>
        <taxon>Oomycota</taxon>
        <taxon>Peronosporomycetes</taxon>
        <taxon>Peronosporales</taxon>
        <taxon>Peronosporaceae</taxon>
        <taxon>Phytophthora</taxon>
    </lineage>
</organism>
<dbReference type="GO" id="GO:0003994">
    <property type="term" value="F:aconitate hydratase activity"/>
    <property type="evidence" value="ECO:0007669"/>
    <property type="project" value="TreeGrafter"/>
</dbReference>
<dbReference type="PANTHER" id="PTHR43160:SF3">
    <property type="entry name" value="ACONITATE HYDRATASE, MITOCHONDRIAL"/>
    <property type="match status" value="1"/>
</dbReference>
<reference evidence="3" key="1">
    <citation type="submission" date="2017-03" db="EMBL/GenBank/DDBJ databases">
        <title>Phytopthora megakarya and P. palmivora, two closely related causual agents of cacao black pod achieved similar genome size and gene model numbers by different mechanisms.</title>
        <authorList>
            <person name="Ali S."/>
            <person name="Shao J."/>
            <person name="Larry D.J."/>
            <person name="Kronmiller B."/>
            <person name="Shen D."/>
            <person name="Strem M.D."/>
            <person name="Melnick R.L."/>
            <person name="Guiltinan M.J."/>
            <person name="Tyler B.M."/>
            <person name="Meinhardt L.W."/>
            <person name="Bailey B.A."/>
        </authorList>
    </citation>
    <scope>NUCLEOTIDE SEQUENCE [LARGE SCALE GENOMIC DNA]</scope>
    <source>
        <strain evidence="3">zdho120</strain>
    </source>
</reference>
<gene>
    <name evidence="2" type="ORF">PHMEG_00011576</name>
</gene>
<dbReference type="GO" id="GO:0051539">
    <property type="term" value="F:4 iron, 4 sulfur cluster binding"/>
    <property type="evidence" value="ECO:0007669"/>
    <property type="project" value="TreeGrafter"/>
</dbReference>
<dbReference type="AlphaFoldDB" id="A0A225WB65"/>
<feature type="domain" description="Aconitase A/isopropylmalate dehydratase small subunit swivel" evidence="1">
    <location>
        <begin position="93"/>
        <end position="130"/>
    </location>
</feature>
<evidence type="ECO:0000259" key="1">
    <source>
        <dbReference type="Pfam" id="PF00694"/>
    </source>
</evidence>
<proteinExistence type="predicted"/>
<dbReference type="PANTHER" id="PTHR43160">
    <property type="entry name" value="ACONITATE HYDRATASE B"/>
    <property type="match status" value="1"/>
</dbReference>
<dbReference type="InterPro" id="IPR000573">
    <property type="entry name" value="AconitaseA/IPMdHydase_ssu_swvl"/>
</dbReference>
<feature type="non-terminal residue" evidence="2">
    <location>
        <position position="155"/>
    </location>
</feature>
<comment type="caution">
    <text evidence="2">The sequence shown here is derived from an EMBL/GenBank/DDBJ whole genome shotgun (WGS) entry which is preliminary data.</text>
</comment>
<dbReference type="GO" id="GO:0006099">
    <property type="term" value="P:tricarboxylic acid cycle"/>
    <property type="evidence" value="ECO:0007669"/>
    <property type="project" value="TreeGrafter"/>
</dbReference>
<accession>A0A225WB65</accession>
<dbReference type="Gene3D" id="3.20.19.10">
    <property type="entry name" value="Aconitase, domain 4"/>
    <property type="match status" value="2"/>
</dbReference>
<evidence type="ECO:0000313" key="2">
    <source>
        <dbReference type="EMBL" id="OWZ14865.1"/>
    </source>
</evidence>
<evidence type="ECO:0000313" key="3">
    <source>
        <dbReference type="Proteomes" id="UP000198211"/>
    </source>
</evidence>
<dbReference type="SUPFAM" id="SSF52016">
    <property type="entry name" value="LeuD/IlvD-like"/>
    <property type="match status" value="1"/>
</dbReference>
<sequence>MIRCVELSGDGLDLNIDPKSERLAFLYLFDVWGEKDMVDMPVPIKAKDKCTTDHISMAGPWFKYRGHFDKIYVGGEHGKMNSVLNQFTELRWGQPREQAALESRHLGGRTVIVKSFSRIHETNLKKQGMLANPANYNKISGNDRVGILGLKTFKP</sequence>
<dbReference type="STRING" id="4795.A0A225WB65"/>
<dbReference type="Proteomes" id="UP000198211">
    <property type="component" value="Unassembled WGS sequence"/>
</dbReference>
<dbReference type="GO" id="GO:0005829">
    <property type="term" value="C:cytosol"/>
    <property type="evidence" value="ECO:0007669"/>
    <property type="project" value="TreeGrafter"/>
</dbReference>
<dbReference type="InterPro" id="IPR015928">
    <property type="entry name" value="Aconitase/3IPM_dehydase_swvl"/>
</dbReference>
<dbReference type="InterPro" id="IPR050926">
    <property type="entry name" value="Aconitase/IPM_isomerase"/>
</dbReference>
<dbReference type="Pfam" id="PF00694">
    <property type="entry name" value="Aconitase_C"/>
    <property type="match status" value="1"/>
</dbReference>
<name>A0A225WB65_9STRA</name>
<protein>
    <submittedName>
        <fullName evidence="2">Aconitate hydratase</fullName>
    </submittedName>
</protein>
<dbReference type="GO" id="GO:0005739">
    <property type="term" value="C:mitochondrion"/>
    <property type="evidence" value="ECO:0007669"/>
    <property type="project" value="TreeGrafter"/>
</dbReference>
<keyword evidence="3" id="KW-1185">Reference proteome</keyword>
<dbReference type="EMBL" id="NBNE01001243">
    <property type="protein sequence ID" value="OWZ14865.1"/>
    <property type="molecule type" value="Genomic_DNA"/>
</dbReference>